<evidence type="ECO:0000256" key="12">
    <source>
        <dbReference type="ARBA" id="ARBA00048800"/>
    </source>
</evidence>
<comment type="catalytic activity">
    <reaction evidence="15">
        <text>13-(9Z-hexadecenoyloxy)-octadecanoate + H2O = 13-hydroxy-octadecanoate + (9Z)-hexadecenoate + H(+)</text>
        <dbReference type="Rhea" id="RHEA:52076"/>
        <dbReference type="ChEBI" id="CHEBI:15377"/>
        <dbReference type="ChEBI" id="CHEBI:15378"/>
        <dbReference type="ChEBI" id="CHEBI:32372"/>
        <dbReference type="ChEBI" id="CHEBI:136304"/>
        <dbReference type="ChEBI" id="CHEBI:136315"/>
    </reaction>
    <physiologicalReaction direction="left-to-right" evidence="15">
        <dbReference type="Rhea" id="RHEA:52077"/>
    </physiologicalReaction>
</comment>
<dbReference type="Pfam" id="PF04750">
    <property type="entry name" value="Far-17a_AIG1"/>
    <property type="match status" value="1"/>
</dbReference>
<feature type="transmembrane region" description="Helical" evidence="17">
    <location>
        <begin position="130"/>
        <end position="149"/>
    </location>
</feature>
<evidence type="ECO:0000256" key="17">
    <source>
        <dbReference type="SAM" id="Phobius"/>
    </source>
</evidence>
<feature type="transmembrane region" description="Helical" evidence="17">
    <location>
        <begin position="57"/>
        <end position="78"/>
    </location>
</feature>
<dbReference type="AlphaFoldDB" id="A0AAU9FPQ9"/>
<evidence type="ECO:0000256" key="16">
    <source>
        <dbReference type="ARBA" id="ARBA00049428"/>
    </source>
</evidence>
<evidence type="ECO:0000256" key="2">
    <source>
        <dbReference type="ARBA" id="ARBA00004127"/>
    </source>
</evidence>
<evidence type="ECO:0000256" key="15">
    <source>
        <dbReference type="ARBA" id="ARBA00049322"/>
    </source>
</evidence>
<comment type="catalytic activity">
    <reaction evidence="9">
        <text>9-hexadecanoyloxy-octadecanoate + H2O = 9-hydroxy-octadecanoate + hexadecanoate + H(+)</text>
        <dbReference type="Rhea" id="RHEA:52052"/>
        <dbReference type="ChEBI" id="CHEBI:7896"/>
        <dbReference type="ChEBI" id="CHEBI:15377"/>
        <dbReference type="ChEBI" id="CHEBI:15378"/>
        <dbReference type="ChEBI" id="CHEBI:83670"/>
        <dbReference type="ChEBI" id="CHEBI:136286"/>
    </reaction>
    <physiologicalReaction direction="left-to-right" evidence="9">
        <dbReference type="Rhea" id="RHEA:52053"/>
    </physiologicalReaction>
</comment>
<dbReference type="PANTHER" id="PTHR10989:SF16">
    <property type="entry name" value="AT02829P-RELATED"/>
    <property type="match status" value="1"/>
</dbReference>
<evidence type="ECO:0000256" key="5">
    <source>
        <dbReference type="ARBA" id="ARBA00022989"/>
    </source>
</evidence>
<dbReference type="EMBL" id="AP029265">
    <property type="protein sequence ID" value="BFF97620.1"/>
    <property type="molecule type" value="Genomic_DNA"/>
</dbReference>
<evidence type="ECO:0000256" key="6">
    <source>
        <dbReference type="ARBA" id="ARBA00023136"/>
    </source>
</evidence>
<comment type="catalytic activity">
    <reaction evidence="14">
        <text>13-(9Z-octadecenoyloxy)-octadecanoate + H2O = 13-hydroxy-octadecanoate + (9Z)-octadecenoate + H(+)</text>
        <dbReference type="Rhea" id="RHEA:52064"/>
        <dbReference type="ChEBI" id="CHEBI:15377"/>
        <dbReference type="ChEBI" id="CHEBI:15378"/>
        <dbReference type="ChEBI" id="CHEBI:30823"/>
        <dbReference type="ChEBI" id="CHEBI:136303"/>
        <dbReference type="ChEBI" id="CHEBI:136304"/>
    </reaction>
    <physiologicalReaction direction="left-to-right" evidence="14">
        <dbReference type="Rhea" id="RHEA:52065"/>
    </physiologicalReaction>
</comment>
<evidence type="ECO:0000313" key="19">
    <source>
        <dbReference type="Proteomes" id="UP001500889"/>
    </source>
</evidence>
<evidence type="ECO:0000256" key="11">
    <source>
        <dbReference type="ARBA" id="ARBA00048701"/>
    </source>
</evidence>
<dbReference type="GO" id="GO:0016020">
    <property type="term" value="C:membrane"/>
    <property type="evidence" value="ECO:0007669"/>
    <property type="project" value="InterPro"/>
</dbReference>
<reference evidence="18 19" key="1">
    <citation type="submission" date="2024-02" db="EMBL/GenBank/DDBJ databases">
        <title>A chromosome-level genome assembly of Drosophila madeirensis, a fruit fly species endemic to Madeira island.</title>
        <authorList>
            <person name="Tomihara K."/>
            <person name="Llopart A."/>
            <person name="Yamamoto D."/>
        </authorList>
    </citation>
    <scope>NUCLEOTIDE SEQUENCE [LARGE SCALE GENOMIC DNA]</scope>
    <source>
        <strain evidence="18 19">RF1</strain>
    </source>
</reference>
<evidence type="ECO:0000256" key="1">
    <source>
        <dbReference type="ARBA" id="ARBA00000923"/>
    </source>
</evidence>
<evidence type="ECO:0000256" key="13">
    <source>
        <dbReference type="ARBA" id="ARBA00049221"/>
    </source>
</evidence>
<dbReference type="InterPro" id="IPR006838">
    <property type="entry name" value="ADTRP_AIG1"/>
</dbReference>
<evidence type="ECO:0000256" key="10">
    <source>
        <dbReference type="ARBA" id="ARBA00048680"/>
    </source>
</evidence>
<sequence>MELGQCFEHAYKTRLLLHLVAATHLGYAVCYDFLYARLPQLAVELRLEAPIGGKLKYLTFLCGLLQFFYYLLALVYDVLRARRLRLLRDFLLASYVVPLALTVSLTFWTLCAIGRESIYPGLLDLIYPAWLNQTLHSFVVLYALLELCLTQHRYPPRTRGLAGLGLFMAAYLAWMHFIWLRTGIWVYPFLGALSATVRLLFLALIVGLSFVFYLLGERINAVLWPRSCGLRRWSSSE</sequence>
<comment type="catalytic activity">
    <reaction evidence="10">
        <text>12-octadecanoyloxy-octadecanoate + H2O = 12-hydroxyoctadecanoate + octadecanoate + H(+)</text>
        <dbReference type="Rhea" id="RHEA:52080"/>
        <dbReference type="ChEBI" id="CHEBI:15377"/>
        <dbReference type="ChEBI" id="CHEBI:15378"/>
        <dbReference type="ChEBI" id="CHEBI:25629"/>
        <dbReference type="ChEBI" id="CHEBI:84201"/>
        <dbReference type="ChEBI" id="CHEBI:136330"/>
    </reaction>
    <physiologicalReaction direction="left-to-right" evidence="10">
        <dbReference type="Rhea" id="RHEA:52081"/>
    </physiologicalReaction>
</comment>
<protein>
    <submittedName>
        <fullName evidence="18">Androgen-induced gene 1 protein</fullName>
    </submittedName>
</protein>
<comment type="catalytic activity">
    <reaction evidence="16">
        <text>12-(9Z-hexadecenoyloxy)-octadecanoate + H2O = 12-hydroxyoctadecanoate + (9Z)-hexadecenoate + H(+)</text>
        <dbReference type="Rhea" id="RHEA:52072"/>
        <dbReference type="ChEBI" id="CHEBI:15377"/>
        <dbReference type="ChEBI" id="CHEBI:15378"/>
        <dbReference type="ChEBI" id="CHEBI:32372"/>
        <dbReference type="ChEBI" id="CHEBI:84201"/>
        <dbReference type="ChEBI" id="CHEBI:136312"/>
    </reaction>
    <physiologicalReaction direction="left-to-right" evidence="16">
        <dbReference type="Rhea" id="RHEA:52073"/>
    </physiologicalReaction>
</comment>
<comment type="catalytic activity">
    <reaction evidence="13">
        <text>9-octadecanoyloxy-octadecanoate + H2O = 9-hydroxy-octadecanoate + octadecanoate + H(+)</text>
        <dbReference type="Rhea" id="RHEA:52096"/>
        <dbReference type="ChEBI" id="CHEBI:15377"/>
        <dbReference type="ChEBI" id="CHEBI:15378"/>
        <dbReference type="ChEBI" id="CHEBI:25629"/>
        <dbReference type="ChEBI" id="CHEBI:136286"/>
        <dbReference type="ChEBI" id="CHEBI:136373"/>
    </reaction>
    <physiologicalReaction direction="left-to-right" evidence="13">
        <dbReference type="Rhea" id="RHEA:52097"/>
    </physiologicalReaction>
</comment>
<organism evidence="18 19">
    <name type="scientific">Drosophila madeirensis</name>
    <name type="common">Fruit fly</name>
    <dbReference type="NCBI Taxonomy" id="30013"/>
    <lineage>
        <taxon>Eukaryota</taxon>
        <taxon>Metazoa</taxon>
        <taxon>Ecdysozoa</taxon>
        <taxon>Arthropoda</taxon>
        <taxon>Hexapoda</taxon>
        <taxon>Insecta</taxon>
        <taxon>Pterygota</taxon>
        <taxon>Neoptera</taxon>
        <taxon>Endopterygota</taxon>
        <taxon>Diptera</taxon>
        <taxon>Brachycera</taxon>
        <taxon>Muscomorpha</taxon>
        <taxon>Ephydroidea</taxon>
        <taxon>Drosophilidae</taxon>
        <taxon>Drosophila</taxon>
        <taxon>Sophophora</taxon>
    </lineage>
</organism>
<feature type="transmembrane region" description="Helical" evidence="17">
    <location>
        <begin position="185"/>
        <end position="216"/>
    </location>
</feature>
<keyword evidence="19" id="KW-1185">Reference proteome</keyword>
<comment type="catalytic activity">
    <reaction evidence="7">
        <text>12-hexadecanoyloxy-octadecanoate + H2O = 12-hydroxyoctadecanoate + hexadecanoate + H(+)</text>
        <dbReference type="Rhea" id="RHEA:52056"/>
        <dbReference type="ChEBI" id="CHEBI:7896"/>
        <dbReference type="ChEBI" id="CHEBI:15377"/>
        <dbReference type="ChEBI" id="CHEBI:15378"/>
        <dbReference type="ChEBI" id="CHEBI:83677"/>
        <dbReference type="ChEBI" id="CHEBI:84201"/>
    </reaction>
    <physiologicalReaction direction="left-to-right" evidence="7">
        <dbReference type="Rhea" id="RHEA:52057"/>
    </physiologicalReaction>
</comment>
<evidence type="ECO:0000256" key="8">
    <source>
        <dbReference type="ARBA" id="ARBA00047427"/>
    </source>
</evidence>
<comment type="similarity">
    <text evidence="3">Belongs to the AIG1 family.</text>
</comment>
<keyword evidence="6 17" id="KW-0472">Membrane</keyword>
<proteinExistence type="inferred from homology"/>
<comment type="catalytic activity">
    <reaction evidence="1">
        <text>9-(9Z-hexadecenoyloxy)-octadecanoate + H2O = (9Z)-hexadecenoate + 9-hydroxy-octadecanoate + H(+)</text>
        <dbReference type="Rhea" id="RHEA:52068"/>
        <dbReference type="ChEBI" id="CHEBI:15377"/>
        <dbReference type="ChEBI" id="CHEBI:15378"/>
        <dbReference type="ChEBI" id="CHEBI:32372"/>
        <dbReference type="ChEBI" id="CHEBI:136286"/>
        <dbReference type="ChEBI" id="CHEBI:136309"/>
    </reaction>
    <physiologicalReaction direction="left-to-right" evidence="1">
        <dbReference type="Rhea" id="RHEA:52069"/>
    </physiologicalReaction>
</comment>
<gene>
    <name evidence="18" type="ORF">DMAD_05996</name>
</gene>
<comment type="catalytic activity">
    <reaction evidence="11">
        <text>12-(9Z-octadecenoyloxy)-octadecanoate + H2O = 12-hydroxyoctadecanoate + (9Z)-octadecenoate + H(+)</text>
        <dbReference type="Rhea" id="RHEA:52060"/>
        <dbReference type="ChEBI" id="CHEBI:15377"/>
        <dbReference type="ChEBI" id="CHEBI:15378"/>
        <dbReference type="ChEBI" id="CHEBI:30823"/>
        <dbReference type="ChEBI" id="CHEBI:84201"/>
        <dbReference type="ChEBI" id="CHEBI:136302"/>
    </reaction>
    <physiologicalReaction direction="left-to-right" evidence="11">
        <dbReference type="Rhea" id="RHEA:52061"/>
    </physiologicalReaction>
</comment>
<dbReference type="GO" id="GO:0012505">
    <property type="term" value="C:endomembrane system"/>
    <property type="evidence" value="ECO:0007669"/>
    <property type="project" value="UniProtKB-SubCell"/>
</dbReference>
<comment type="catalytic activity">
    <reaction evidence="12">
        <text>9-(9Z-octadecenoyloxy)-octadecanoate + H2O = 9-hydroxy-octadecanoate + (9Z)-octadecenoate + H(+)</text>
        <dbReference type="Rhea" id="RHEA:52048"/>
        <dbReference type="ChEBI" id="CHEBI:15377"/>
        <dbReference type="ChEBI" id="CHEBI:15378"/>
        <dbReference type="ChEBI" id="CHEBI:30823"/>
        <dbReference type="ChEBI" id="CHEBI:136282"/>
        <dbReference type="ChEBI" id="CHEBI:136286"/>
    </reaction>
    <physiologicalReaction direction="left-to-right" evidence="12">
        <dbReference type="Rhea" id="RHEA:52049"/>
    </physiologicalReaction>
</comment>
<evidence type="ECO:0000256" key="3">
    <source>
        <dbReference type="ARBA" id="ARBA00009300"/>
    </source>
</evidence>
<comment type="subcellular location">
    <subcellularLocation>
        <location evidence="2">Endomembrane system</location>
        <topology evidence="2">Multi-pass membrane protein</topology>
    </subcellularLocation>
</comment>
<keyword evidence="4 17" id="KW-0812">Transmembrane</keyword>
<evidence type="ECO:0000313" key="18">
    <source>
        <dbReference type="EMBL" id="BFF97620.1"/>
    </source>
</evidence>
<comment type="catalytic activity">
    <reaction evidence="8">
        <text>13-octadecanoyloxy-octadecanoate + H2O = 13-hydroxy-octadecanoate + octadecanoate + H(+)</text>
        <dbReference type="Rhea" id="RHEA:52084"/>
        <dbReference type="ChEBI" id="CHEBI:15377"/>
        <dbReference type="ChEBI" id="CHEBI:15378"/>
        <dbReference type="ChEBI" id="CHEBI:25629"/>
        <dbReference type="ChEBI" id="CHEBI:136304"/>
        <dbReference type="ChEBI" id="CHEBI:136335"/>
    </reaction>
    <physiologicalReaction direction="left-to-right" evidence="8">
        <dbReference type="Rhea" id="RHEA:52085"/>
    </physiologicalReaction>
</comment>
<dbReference type="Proteomes" id="UP001500889">
    <property type="component" value="Chromosome J"/>
</dbReference>
<feature type="transmembrane region" description="Helical" evidence="17">
    <location>
        <begin position="15"/>
        <end position="37"/>
    </location>
</feature>
<evidence type="ECO:0000256" key="9">
    <source>
        <dbReference type="ARBA" id="ARBA00047863"/>
    </source>
</evidence>
<evidence type="ECO:0000256" key="7">
    <source>
        <dbReference type="ARBA" id="ARBA00047368"/>
    </source>
</evidence>
<feature type="transmembrane region" description="Helical" evidence="17">
    <location>
        <begin position="90"/>
        <end position="110"/>
    </location>
</feature>
<accession>A0AAU9FPQ9</accession>
<dbReference type="PANTHER" id="PTHR10989">
    <property type="entry name" value="ANDROGEN-INDUCED PROTEIN 1-RELATED"/>
    <property type="match status" value="1"/>
</dbReference>
<feature type="transmembrane region" description="Helical" evidence="17">
    <location>
        <begin position="161"/>
        <end position="179"/>
    </location>
</feature>
<keyword evidence="5 17" id="KW-1133">Transmembrane helix</keyword>
<evidence type="ECO:0000256" key="14">
    <source>
        <dbReference type="ARBA" id="ARBA00049296"/>
    </source>
</evidence>
<evidence type="ECO:0000256" key="4">
    <source>
        <dbReference type="ARBA" id="ARBA00022692"/>
    </source>
</evidence>
<name>A0AAU9FPQ9_DROMD</name>